<dbReference type="SMART" id="SM00630">
    <property type="entry name" value="Sema"/>
    <property type="match status" value="1"/>
</dbReference>
<accession>A0A183ENR1</accession>
<dbReference type="WBParaSite" id="GPUH_0002262901-mRNA-1">
    <property type="protein sequence ID" value="GPUH_0002262901-mRNA-1"/>
    <property type="gene ID" value="GPUH_0002262901"/>
</dbReference>
<dbReference type="PANTHER" id="PTHR11036:SF139">
    <property type="entry name" value="SEMAPHORIN-2A"/>
    <property type="match status" value="1"/>
</dbReference>
<dbReference type="InterPro" id="IPR027231">
    <property type="entry name" value="Semaphorin"/>
</dbReference>
<dbReference type="Gene3D" id="2.130.10.10">
    <property type="entry name" value="YVTN repeat-like/Quinoprotein amine dehydrogenase"/>
    <property type="match status" value="1"/>
</dbReference>
<dbReference type="InterPro" id="IPR036352">
    <property type="entry name" value="Semap_dom_sf"/>
</dbReference>
<dbReference type="InterPro" id="IPR015943">
    <property type="entry name" value="WD40/YVTN_repeat-like_dom_sf"/>
</dbReference>
<organism evidence="3">
    <name type="scientific">Gongylonema pulchrum</name>
    <dbReference type="NCBI Taxonomy" id="637853"/>
    <lineage>
        <taxon>Eukaryota</taxon>
        <taxon>Metazoa</taxon>
        <taxon>Ecdysozoa</taxon>
        <taxon>Nematoda</taxon>
        <taxon>Chromadorea</taxon>
        <taxon>Rhabditida</taxon>
        <taxon>Spirurina</taxon>
        <taxon>Spiruromorpha</taxon>
        <taxon>Spiruroidea</taxon>
        <taxon>Gongylonematidae</taxon>
        <taxon>Gongylonema</taxon>
    </lineage>
</organism>
<evidence type="ECO:0000256" key="1">
    <source>
        <dbReference type="PROSITE-ProRule" id="PRU00352"/>
    </source>
</evidence>
<dbReference type="PANTHER" id="PTHR11036">
    <property type="entry name" value="SEMAPHORIN"/>
    <property type="match status" value="1"/>
</dbReference>
<dbReference type="Pfam" id="PF01403">
    <property type="entry name" value="Sema"/>
    <property type="match status" value="1"/>
</dbReference>
<sequence length="252" mass="27966">LPVSQADAEECRRSDGHAECVNGVRLMFLKEGGRTLLVCSSNAIKPQLRELDALTLREQSAPENVIGVCSAQADINTTAVLVEWGNPEDIPSIYSGIRTGLTLNNHLIYRPPLIKNNKELYSSMRTIYTDSKWLFEPNFVASFSIGKFVYFFFREIAIEHESCGRVVCSRVARICKKDIGGKNVLRQVWTSFVKARLDCSTSSSSPTFFNEIQSLQRVDGQSDTLFYATLTTPDISFGGSAVCAFSLNAINQ</sequence>
<comment type="caution">
    <text evidence="1">Lacks conserved residue(s) required for the propagation of feature annotation.</text>
</comment>
<proteinExistence type="predicted"/>
<dbReference type="GO" id="GO:0030335">
    <property type="term" value="P:positive regulation of cell migration"/>
    <property type="evidence" value="ECO:0007669"/>
    <property type="project" value="TreeGrafter"/>
</dbReference>
<dbReference type="GO" id="GO:0071526">
    <property type="term" value="P:semaphorin-plexin signaling pathway"/>
    <property type="evidence" value="ECO:0007669"/>
    <property type="project" value="TreeGrafter"/>
</dbReference>
<feature type="domain" description="Sema" evidence="2">
    <location>
        <begin position="1"/>
        <end position="252"/>
    </location>
</feature>
<dbReference type="PROSITE" id="PS51004">
    <property type="entry name" value="SEMA"/>
    <property type="match status" value="1"/>
</dbReference>
<dbReference type="SUPFAM" id="SSF101912">
    <property type="entry name" value="Sema domain"/>
    <property type="match status" value="1"/>
</dbReference>
<dbReference type="GO" id="GO:0007411">
    <property type="term" value="P:axon guidance"/>
    <property type="evidence" value="ECO:0007669"/>
    <property type="project" value="TreeGrafter"/>
</dbReference>
<dbReference type="AlphaFoldDB" id="A0A183ENR1"/>
<dbReference type="GO" id="GO:0045499">
    <property type="term" value="F:chemorepellent activity"/>
    <property type="evidence" value="ECO:0007669"/>
    <property type="project" value="TreeGrafter"/>
</dbReference>
<dbReference type="InterPro" id="IPR001627">
    <property type="entry name" value="Semap_dom"/>
</dbReference>
<protein>
    <submittedName>
        <fullName evidence="3">Sema domain-containing protein</fullName>
    </submittedName>
</protein>
<evidence type="ECO:0000313" key="3">
    <source>
        <dbReference type="WBParaSite" id="GPUH_0002262901-mRNA-1"/>
    </source>
</evidence>
<evidence type="ECO:0000259" key="2">
    <source>
        <dbReference type="PROSITE" id="PS51004"/>
    </source>
</evidence>
<name>A0A183ENR1_9BILA</name>
<reference evidence="3" key="1">
    <citation type="submission" date="2016-06" db="UniProtKB">
        <authorList>
            <consortium name="WormBaseParasite"/>
        </authorList>
    </citation>
    <scope>IDENTIFICATION</scope>
</reference>
<dbReference type="GO" id="GO:0005886">
    <property type="term" value="C:plasma membrane"/>
    <property type="evidence" value="ECO:0007669"/>
    <property type="project" value="TreeGrafter"/>
</dbReference>
<dbReference type="GO" id="GO:0030215">
    <property type="term" value="F:semaphorin receptor binding"/>
    <property type="evidence" value="ECO:0007669"/>
    <property type="project" value="InterPro"/>
</dbReference>